<dbReference type="PANTHER" id="PTHR30097:SF4">
    <property type="entry name" value="SLR6042 PROTEIN"/>
    <property type="match status" value="1"/>
</dbReference>
<dbReference type="SUPFAM" id="SSF111369">
    <property type="entry name" value="HlyD-like secretion proteins"/>
    <property type="match status" value="1"/>
</dbReference>
<evidence type="ECO:0000256" key="2">
    <source>
        <dbReference type="SAM" id="Coils"/>
    </source>
</evidence>
<gene>
    <name evidence="3" type="ORF">Enr13x_32130</name>
</gene>
<dbReference type="Gene3D" id="2.40.30.170">
    <property type="match status" value="1"/>
</dbReference>
<dbReference type="Proteomes" id="UP000319004">
    <property type="component" value="Chromosome"/>
</dbReference>
<dbReference type="Gene3D" id="1.10.287.470">
    <property type="entry name" value="Helix hairpin bin"/>
    <property type="match status" value="1"/>
</dbReference>
<dbReference type="EMBL" id="CP037423">
    <property type="protein sequence ID" value="QDV43357.1"/>
    <property type="molecule type" value="Genomic_DNA"/>
</dbReference>
<dbReference type="GO" id="GO:0015679">
    <property type="term" value="P:plasma membrane copper ion transport"/>
    <property type="evidence" value="ECO:0007669"/>
    <property type="project" value="TreeGrafter"/>
</dbReference>
<evidence type="ECO:0000313" key="4">
    <source>
        <dbReference type="Proteomes" id="UP000319004"/>
    </source>
</evidence>
<keyword evidence="4" id="KW-1185">Reference proteome</keyword>
<dbReference type="PANTHER" id="PTHR30097">
    <property type="entry name" value="CATION EFFLUX SYSTEM PROTEIN CUSB"/>
    <property type="match status" value="1"/>
</dbReference>
<dbReference type="KEGG" id="snep:Enr13x_32130"/>
<dbReference type="InterPro" id="IPR051909">
    <property type="entry name" value="MFP_Cation_Efflux"/>
</dbReference>
<keyword evidence="2" id="KW-0175">Coiled coil</keyword>
<dbReference type="GO" id="GO:0030313">
    <property type="term" value="C:cell envelope"/>
    <property type="evidence" value="ECO:0007669"/>
    <property type="project" value="TreeGrafter"/>
</dbReference>
<protein>
    <submittedName>
        <fullName evidence="3">HlyD family secretion protein</fullName>
    </submittedName>
</protein>
<keyword evidence="1" id="KW-0813">Transport</keyword>
<dbReference type="RefSeq" id="WP_145387455.1">
    <property type="nucleotide sequence ID" value="NZ_CP037423.1"/>
</dbReference>
<name>A0A518HRA1_9BACT</name>
<proteinExistence type="predicted"/>
<evidence type="ECO:0000256" key="1">
    <source>
        <dbReference type="ARBA" id="ARBA00022448"/>
    </source>
</evidence>
<dbReference type="GO" id="GO:0060003">
    <property type="term" value="P:copper ion export"/>
    <property type="evidence" value="ECO:0007669"/>
    <property type="project" value="TreeGrafter"/>
</dbReference>
<dbReference type="OrthoDB" id="248877at2"/>
<dbReference type="Gene3D" id="2.40.50.100">
    <property type="match status" value="1"/>
</dbReference>
<evidence type="ECO:0000313" key="3">
    <source>
        <dbReference type="EMBL" id="QDV43357.1"/>
    </source>
</evidence>
<dbReference type="AlphaFoldDB" id="A0A518HRA1"/>
<reference evidence="3 4" key="1">
    <citation type="submission" date="2019-03" db="EMBL/GenBank/DDBJ databases">
        <title>Deep-cultivation of Planctomycetes and their phenomic and genomic characterization uncovers novel biology.</title>
        <authorList>
            <person name="Wiegand S."/>
            <person name="Jogler M."/>
            <person name="Boedeker C."/>
            <person name="Pinto D."/>
            <person name="Vollmers J."/>
            <person name="Rivas-Marin E."/>
            <person name="Kohn T."/>
            <person name="Peeters S.H."/>
            <person name="Heuer A."/>
            <person name="Rast P."/>
            <person name="Oberbeckmann S."/>
            <person name="Bunk B."/>
            <person name="Jeske O."/>
            <person name="Meyerdierks A."/>
            <person name="Storesund J.E."/>
            <person name="Kallscheuer N."/>
            <person name="Luecker S."/>
            <person name="Lage O.M."/>
            <person name="Pohl T."/>
            <person name="Merkel B.J."/>
            <person name="Hornburger P."/>
            <person name="Mueller R.-W."/>
            <person name="Bruemmer F."/>
            <person name="Labrenz M."/>
            <person name="Spormann A.M."/>
            <person name="Op den Camp H."/>
            <person name="Overmann J."/>
            <person name="Amann R."/>
            <person name="Jetten M.S.M."/>
            <person name="Mascher T."/>
            <person name="Medema M.H."/>
            <person name="Devos D.P."/>
            <person name="Kaster A.-K."/>
            <person name="Ovreas L."/>
            <person name="Rohde M."/>
            <person name="Galperin M.Y."/>
            <person name="Jogler C."/>
        </authorList>
    </citation>
    <scope>NUCLEOTIDE SEQUENCE [LARGE SCALE GENOMIC DNA]</scope>
    <source>
        <strain evidence="3 4">Enr13</strain>
    </source>
</reference>
<accession>A0A518HRA1</accession>
<sequence>MSDDPWDACTRVIARLETRLKSAPDRALFLRTARELVDHLPAVSAVEMSCPDDPLDQPLCAVGDRPSRAADLRWDAPVTETSALSIQLWLRADSESDATTRGAIDEALPAMGGLLVGAIARIRLDEAEHELEAVSQLSARLFADDQSEARWHRIAVELGSSMRVDRLSLLVRRGQRFQLVGSSVQARFDPRADQVRQTQAVATSIDQQFGTAEHATVTLRGEDGDAIATFLQTGHSDELLATRLGAGQVLVIGEVFDADDRPAADVTTVRRQLFEAAIGEVLRSHHQGYFQRGRDWLSRRSNRWRIAAAAGLLAFLCLYPMTIRVAADGRIVPRTQYTVHAPVTGQIQRMACESGMQVSVGQVLCEFSSHDLDLQTTRLRGEWVAVQEQLQIAATRRGDDSSKDVASDRRVLEARLQGLEKQLSLLQQRQADLVVHSPIAGTVTLVTPDDVGQLQTPRPVHVGDSVIRVINQRDGYRVELDVPDQEIGYVLAAAARQADDPVACRFRIRSEPQRQRHGTLHGLDQVASLDRFGRLVVTASIRPDEQDATFAADAGVVGWIDCNRSAAGFVLCRKVIEQLRLWGWL</sequence>
<organism evidence="3 4">
    <name type="scientific">Stieleria neptunia</name>
    <dbReference type="NCBI Taxonomy" id="2527979"/>
    <lineage>
        <taxon>Bacteria</taxon>
        <taxon>Pseudomonadati</taxon>
        <taxon>Planctomycetota</taxon>
        <taxon>Planctomycetia</taxon>
        <taxon>Pirellulales</taxon>
        <taxon>Pirellulaceae</taxon>
        <taxon>Stieleria</taxon>
    </lineage>
</organism>
<feature type="coiled-coil region" evidence="2">
    <location>
        <begin position="402"/>
        <end position="429"/>
    </location>
</feature>